<keyword evidence="14" id="KW-0675">Receptor</keyword>
<dbReference type="Proteomes" id="UP001215231">
    <property type="component" value="Chromosome"/>
</dbReference>
<evidence type="ECO:0000256" key="6">
    <source>
        <dbReference type="ARBA" id="ARBA00023136"/>
    </source>
</evidence>
<keyword evidence="2 8" id="KW-0813">Transport</keyword>
<dbReference type="Gene3D" id="2.60.40.1120">
    <property type="entry name" value="Carboxypeptidase-like, regulatory domain"/>
    <property type="match status" value="1"/>
</dbReference>
<keyword evidence="5 9" id="KW-0798">TonB box</keyword>
<evidence type="ECO:0000259" key="13">
    <source>
        <dbReference type="Pfam" id="PF07715"/>
    </source>
</evidence>
<organism evidence="14 15">
    <name type="scientific">Thalassomonas haliotis</name>
    <dbReference type="NCBI Taxonomy" id="485448"/>
    <lineage>
        <taxon>Bacteria</taxon>
        <taxon>Pseudomonadati</taxon>
        <taxon>Pseudomonadota</taxon>
        <taxon>Gammaproteobacteria</taxon>
        <taxon>Alteromonadales</taxon>
        <taxon>Colwelliaceae</taxon>
        <taxon>Thalassomonas</taxon>
    </lineage>
</organism>
<keyword evidence="4 8" id="KW-0812">Transmembrane</keyword>
<feature type="chain" id="PRO_5047037771" evidence="11">
    <location>
        <begin position="23"/>
        <end position="817"/>
    </location>
</feature>
<evidence type="ECO:0000256" key="11">
    <source>
        <dbReference type="SAM" id="SignalP"/>
    </source>
</evidence>
<dbReference type="InterPro" id="IPR000531">
    <property type="entry name" value="Beta-barrel_TonB"/>
</dbReference>
<comment type="similarity">
    <text evidence="8 9">Belongs to the TonB-dependent receptor family.</text>
</comment>
<dbReference type="SUPFAM" id="SSF49464">
    <property type="entry name" value="Carboxypeptidase regulatory domain-like"/>
    <property type="match status" value="1"/>
</dbReference>
<dbReference type="SUPFAM" id="SSF56935">
    <property type="entry name" value="Porins"/>
    <property type="match status" value="1"/>
</dbReference>
<keyword evidence="7 8" id="KW-0998">Cell outer membrane</keyword>
<dbReference type="InterPro" id="IPR037066">
    <property type="entry name" value="Plug_dom_sf"/>
</dbReference>
<feature type="domain" description="TonB-dependent receptor-like beta-barrel" evidence="12">
    <location>
        <begin position="386"/>
        <end position="786"/>
    </location>
</feature>
<keyword evidence="6 8" id="KW-0472">Membrane</keyword>
<sequence>MQNKQFLVACSLAASLSFPAWAETITGQVVNHKGEAVSGAKITLQGQANPDLSVITDSSGGFTLDRVNAGSILLTVEAQNFSSVEKLLQLDGQNIEDLQLVLSPAAMEVIRVQASPFNATSISSALPVNVLASDELRLKQASTLGETLKNEVGVHSSYFGPVASSPIIRGLDGPRVLVTQNGLDVGDASRVGPDHVVASETSTATQIEVLRGPATLFYGSGAIGGVVNVVDNRIPTSTDNAAEWLLEHNTVADENQASLSLDTGKDQFAFHADGFWRESNDYEIAGDAETEHDEHEEHDEHDEAAGEGGTLANSASKSSGFTLGASYLFDNGYLGASFASMNREYGVPGHSHGGHEEEHDDDEHEEDEEGHEEHEEHEEEQAADVYADMEQKRYQLLTELNFEQSFIQRLQGKLAYTDYQHQEIEAGEVGTQFDNESLEGRLDLYHQHFDGWQGAWTFHYKKSDFSAEGEEAFTPSSTTKSQAIAWLEEKRYGNFLLQLGARLEHLTISADTLTIEGHEHEGETEPAQEIDFDKQSFNPISASVGGVWDFTEDYNLGLSLAYSQRAPSAAELFSYGPHIGTNTFEVGALFSLHDEGDGEFHPHLVDQDVELETSYNLDVTLRKYRGDFSFVLSGFYNHVEDYYYQHTTGLTFSEGHDHGHEEADEDEALPVLVYRQADVDMYGAEIDINYQLTPQVKTGVFADFVRGRLSDGGNLPRIPPTRIGSQLNYQGQDFDAELSAGYYFKQDKLAVNETETSGYLMLDAHFNYYLQGFGNDAVLYLKGQNLTDKNARVHSSFLKDVAPLPGRGISIGIRGSF</sequence>
<comment type="subcellular location">
    <subcellularLocation>
        <location evidence="1 8">Cell outer membrane</location>
        <topology evidence="1 8">Multi-pass membrane protein</topology>
    </subcellularLocation>
</comment>
<feature type="compositionally biased region" description="Acidic residues" evidence="10">
    <location>
        <begin position="358"/>
        <end position="382"/>
    </location>
</feature>
<keyword evidence="3 8" id="KW-1134">Transmembrane beta strand</keyword>
<evidence type="ECO:0000313" key="15">
    <source>
        <dbReference type="Proteomes" id="UP001215231"/>
    </source>
</evidence>
<evidence type="ECO:0000259" key="12">
    <source>
        <dbReference type="Pfam" id="PF00593"/>
    </source>
</evidence>
<evidence type="ECO:0000256" key="5">
    <source>
        <dbReference type="ARBA" id="ARBA00023077"/>
    </source>
</evidence>
<evidence type="ECO:0000256" key="9">
    <source>
        <dbReference type="RuleBase" id="RU003357"/>
    </source>
</evidence>
<evidence type="ECO:0000256" key="8">
    <source>
        <dbReference type="PROSITE-ProRule" id="PRU01360"/>
    </source>
</evidence>
<evidence type="ECO:0000256" key="1">
    <source>
        <dbReference type="ARBA" id="ARBA00004571"/>
    </source>
</evidence>
<dbReference type="Pfam" id="PF07715">
    <property type="entry name" value="Plug"/>
    <property type="match status" value="1"/>
</dbReference>
<feature type="compositionally biased region" description="Acidic residues" evidence="10">
    <location>
        <begin position="288"/>
        <end position="302"/>
    </location>
</feature>
<reference evidence="14 15" key="1">
    <citation type="journal article" date="2022" name="Mar. Drugs">
        <title>Bioassay-Guided Fractionation Leads to the Detection of Cholic Acid Generated by the Rare Thalassomonas sp.</title>
        <authorList>
            <person name="Pheiffer F."/>
            <person name="Schneider Y.K."/>
            <person name="Hansen E.H."/>
            <person name="Andersen J.H."/>
            <person name="Isaksson J."/>
            <person name="Busche T."/>
            <person name="R C."/>
            <person name="Kalinowski J."/>
            <person name="Zyl L.V."/>
            <person name="Trindade M."/>
        </authorList>
    </citation>
    <scope>NUCLEOTIDE SEQUENCE [LARGE SCALE GENOMIC DNA]</scope>
    <source>
        <strain evidence="14 15">A5K-61T</strain>
    </source>
</reference>
<evidence type="ECO:0000256" key="2">
    <source>
        <dbReference type="ARBA" id="ARBA00022448"/>
    </source>
</evidence>
<keyword evidence="11" id="KW-0732">Signal</keyword>
<dbReference type="PANTHER" id="PTHR30069:SF40">
    <property type="entry name" value="TONB-DEPENDENT RECEPTOR NMB0964-RELATED"/>
    <property type="match status" value="1"/>
</dbReference>
<evidence type="ECO:0000256" key="7">
    <source>
        <dbReference type="ARBA" id="ARBA00023237"/>
    </source>
</evidence>
<dbReference type="InterPro" id="IPR039426">
    <property type="entry name" value="TonB-dep_rcpt-like"/>
</dbReference>
<dbReference type="PROSITE" id="PS52016">
    <property type="entry name" value="TONB_DEPENDENT_REC_3"/>
    <property type="match status" value="1"/>
</dbReference>
<accession>A0ABY7VL87</accession>
<dbReference type="Gene3D" id="2.40.170.20">
    <property type="entry name" value="TonB-dependent receptor, beta-barrel domain"/>
    <property type="match status" value="1"/>
</dbReference>
<dbReference type="Pfam" id="PF00593">
    <property type="entry name" value="TonB_dep_Rec_b-barrel"/>
    <property type="match status" value="1"/>
</dbReference>
<evidence type="ECO:0000313" key="14">
    <source>
        <dbReference type="EMBL" id="WDE14371.1"/>
    </source>
</evidence>
<name>A0ABY7VL87_9GAMM</name>
<dbReference type="Pfam" id="PF13620">
    <property type="entry name" value="CarboxypepD_reg"/>
    <property type="match status" value="1"/>
</dbReference>
<dbReference type="PANTHER" id="PTHR30069">
    <property type="entry name" value="TONB-DEPENDENT OUTER MEMBRANE RECEPTOR"/>
    <property type="match status" value="1"/>
</dbReference>
<evidence type="ECO:0000256" key="3">
    <source>
        <dbReference type="ARBA" id="ARBA00022452"/>
    </source>
</evidence>
<proteinExistence type="inferred from homology"/>
<dbReference type="EMBL" id="CP059693">
    <property type="protein sequence ID" value="WDE14371.1"/>
    <property type="molecule type" value="Genomic_DNA"/>
</dbReference>
<feature type="signal peptide" evidence="11">
    <location>
        <begin position="1"/>
        <end position="22"/>
    </location>
</feature>
<gene>
    <name evidence="14" type="ORF">H3N35_02165</name>
</gene>
<evidence type="ECO:0000256" key="4">
    <source>
        <dbReference type="ARBA" id="ARBA00022692"/>
    </source>
</evidence>
<dbReference type="InterPro" id="IPR012910">
    <property type="entry name" value="Plug_dom"/>
</dbReference>
<keyword evidence="15" id="KW-1185">Reference proteome</keyword>
<feature type="domain" description="TonB-dependent receptor plug" evidence="13">
    <location>
        <begin position="124"/>
        <end position="226"/>
    </location>
</feature>
<dbReference type="InterPro" id="IPR008969">
    <property type="entry name" value="CarboxyPept-like_regulatory"/>
</dbReference>
<dbReference type="InterPro" id="IPR036942">
    <property type="entry name" value="Beta-barrel_TonB_sf"/>
</dbReference>
<dbReference type="Gene3D" id="2.170.130.10">
    <property type="entry name" value="TonB-dependent receptor, plug domain"/>
    <property type="match status" value="1"/>
</dbReference>
<feature type="region of interest" description="Disordered" evidence="10">
    <location>
        <begin position="345"/>
        <end position="382"/>
    </location>
</feature>
<protein>
    <submittedName>
        <fullName evidence="14">TonB-dependent receptor</fullName>
    </submittedName>
</protein>
<feature type="region of interest" description="Disordered" evidence="10">
    <location>
        <begin position="288"/>
        <end position="315"/>
    </location>
</feature>
<evidence type="ECO:0000256" key="10">
    <source>
        <dbReference type="SAM" id="MobiDB-lite"/>
    </source>
</evidence>